<organism evidence="2 3">
    <name type="scientific">Paenibacillus algorifonticola</name>
    <dbReference type="NCBI Taxonomy" id="684063"/>
    <lineage>
        <taxon>Bacteria</taxon>
        <taxon>Bacillati</taxon>
        <taxon>Bacillota</taxon>
        <taxon>Bacilli</taxon>
        <taxon>Bacillales</taxon>
        <taxon>Paenibacillaceae</taxon>
        <taxon>Paenibacillus</taxon>
    </lineage>
</organism>
<feature type="transmembrane region" description="Helical" evidence="1">
    <location>
        <begin position="150"/>
        <end position="168"/>
    </location>
</feature>
<evidence type="ECO:0000256" key="1">
    <source>
        <dbReference type="SAM" id="Phobius"/>
    </source>
</evidence>
<protein>
    <recommendedName>
        <fullName evidence="4">ABC-2 type transport system permease protein</fullName>
    </recommendedName>
</protein>
<evidence type="ECO:0008006" key="4">
    <source>
        <dbReference type="Google" id="ProtNLM"/>
    </source>
</evidence>
<feature type="transmembrane region" description="Helical" evidence="1">
    <location>
        <begin position="214"/>
        <end position="233"/>
    </location>
</feature>
<feature type="transmembrane region" description="Helical" evidence="1">
    <location>
        <begin position="175"/>
        <end position="194"/>
    </location>
</feature>
<feature type="transmembrane region" description="Helical" evidence="1">
    <location>
        <begin position="20"/>
        <end position="41"/>
    </location>
</feature>
<dbReference type="RefSeq" id="WP_331458058.1">
    <property type="nucleotide sequence ID" value="NZ_FONN01000006.1"/>
</dbReference>
<proteinExistence type="predicted"/>
<keyword evidence="3" id="KW-1185">Reference proteome</keyword>
<dbReference type="CDD" id="cd21809">
    <property type="entry name" value="ABC-2_lan_permease-like"/>
    <property type="match status" value="1"/>
</dbReference>
<dbReference type="Pfam" id="PF12730">
    <property type="entry name" value="ABC2_membrane_4"/>
    <property type="match status" value="1"/>
</dbReference>
<dbReference type="AlphaFoldDB" id="A0A1I2D5Z2"/>
<name>A0A1I2D5Z2_9BACL</name>
<keyword evidence="1" id="KW-0472">Membrane</keyword>
<keyword evidence="1" id="KW-1133">Transmembrane helix</keyword>
<keyword evidence="1" id="KW-0812">Transmembrane</keyword>
<dbReference type="EMBL" id="FONN01000006">
    <property type="protein sequence ID" value="SFE75924.1"/>
    <property type="molecule type" value="Genomic_DNA"/>
</dbReference>
<accession>A0A1I2D5Z2</accession>
<feature type="transmembrane region" description="Helical" evidence="1">
    <location>
        <begin position="105"/>
        <end position="138"/>
    </location>
</feature>
<evidence type="ECO:0000313" key="2">
    <source>
        <dbReference type="EMBL" id="SFE75924.1"/>
    </source>
</evidence>
<sequence length="239" mass="26427">MGMLTKALSADFLKIRRKGLWTLIIFAPFGVVLLQAVNFGLRYDYLVKEYADDLWGGLLHNIFMFVPISLFLGCVLVSSLLANVEHGTGSWKQLLALPISRLTVFSAKFALSAILLACSCLLLMVFSIALGLVLGFGWHFPLPEVLRLSFYPYAGALPMLACMLWLCMTFRNQGLSISAGIVTVIASLYLPAKYTWLPLNWPLLAFRSEQGELYIGAGILTGLVIFLLGSVHFSRKDVV</sequence>
<evidence type="ECO:0000313" key="3">
    <source>
        <dbReference type="Proteomes" id="UP000183410"/>
    </source>
</evidence>
<feature type="transmembrane region" description="Helical" evidence="1">
    <location>
        <begin position="61"/>
        <end position="84"/>
    </location>
</feature>
<gene>
    <name evidence="2" type="ORF">SAMN04487969_106133</name>
</gene>
<dbReference type="Proteomes" id="UP000183410">
    <property type="component" value="Unassembled WGS sequence"/>
</dbReference>
<reference evidence="3" key="1">
    <citation type="submission" date="2016-10" db="EMBL/GenBank/DDBJ databases">
        <authorList>
            <person name="Varghese N."/>
            <person name="Submissions S."/>
        </authorList>
    </citation>
    <scope>NUCLEOTIDE SEQUENCE [LARGE SCALE GENOMIC DNA]</scope>
    <source>
        <strain evidence="3">CGMCC 1.10223</strain>
    </source>
</reference>